<dbReference type="GO" id="GO:0005829">
    <property type="term" value="C:cytosol"/>
    <property type="evidence" value="ECO:0007669"/>
    <property type="project" value="TreeGrafter"/>
</dbReference>
<dbReference type="InterPro" id="IPR036291">
    <property type="entry name" value="NAD(P)-bd_dom_sf"/>
</dbReference>
<evidence type="ECO:0000256" key="3">
    <source>
        <dbReference type="ARBA" id="ARBA00022563"/>
    </source>
</evidence>
<evidence type="ECO:0000313" key="7">
    <source>
        <dbReference type="Proteomes" id="UP000092683"/>
    </source>
</evidence>
<dbReference type="PANTHER" id="PTHR23420">
    <property type="entry name" value="ADENOSYLHOMOCYSTEINASE"/>
    <property type="match status" value="1"/>
</dbReference>
<sequence length="383" mass="40590">MIAARTAQRYFDELVASFNGPLDVHCIVAAHMVPNAVYFVQALSKLVTIDLVLAKPKSFNRSERGVIADMLGVPVVRLNRELSADPSRLLDALDGVDLRGQPVVLIDIGGYFATSADALNAELGGTLLGVMEGTENGAQRYEKSMPATVPVVTVARSPLKLPEDYLVGASVVFSIEAVLREEAEILQTRRACVIGYGRVGSGVADVLRGRGIPTSVYDLDAVALANAAARGFEVFTTLPTALDGSSLIVCATGNKALRSSDFSLLRPGAVIATVTSSDDELDLDGITDTHHRYEHTTHIVEYVARSDDRKAVWLINDGNAANFLHGAIIGPAIQLIEGEKLAAVAAIASGELPPPGGDLAEVSAQSRRDVAATWVRHFATPAI</sequence>
<evidence type="ECO:0000259" key="5">
    <source>
        <dbReference type="SMART" id="SM00997"/>
    </source>
</evidence>
<dbReference type="SUPFAM" id="SSF51735">
    <property type="entry name" value="NAD(P)-binding Rossmann-fold domains"/>
    <property type="match status" value="1"/>
</dbReference>
<comment type="cofactor">
    <cofactor evidence="1">
        <name>NAD(+)</name>
        <dbReference type="ChEBI" id="CHEBI:57540"/>
    </cofactor>
</comment>
<evidence type="ECO:0000313" key="6">
    <source>
        <dbReference type="EMBL" id="OCB60658.1"/>
    </source>
</evidence>
<keyword evidence="4" id="KW-0520">NAD</keyword>
<dbReference type="Gene3D" id="3.40.50.720">
    <property type="entry name" value="NAD(P)-binding Rossmann-like Domain"/>
    <property type="match status" value="1"/>
</dbReference>
<gene>
    <name evidence="6" type="ORF">A5677_13690</name>
</gene>
<evidence type="ECO:0000256" key="2">
    <source>
        <dbReference type="ARBA" id="ARBA00007122"/>
    </source>
</evidence>
<evidence type="ECO:0000256" key="1">
    <source>
        <dbReference type="ARBA" id="ARBA00001911"/>
    </source>
</evidence>
<dbReference type="InterPro" id="IPR015878">
    <property type="entry name" value="Ado_hCys_hydrolase_NAD-bd"/>
</dbReference>
<dbReference type="InterPro" id="IPR000043">
    <property type="entry name" value="Adenosylhomocysteinase-like"/>
</dbReference>
<dbReference type="InterPro" id="IPR042172">
    <property type="entry name" value="Adenosylhomocyst_ase-like_sf"/>
</dbReference>
<reference evidence="6 7" key="1">
    <citation type="submission" date="2016-06" db="EMBL/GenBank/DDBJ databases">
        <authorList>
            <person name="Kjaerup R.B."/>
            <person name="Dalgaard T.S."/>
            <person name="Juul-Madsen H.R."/>
        </authorList>
    </citation>
    <scope>NUCLEOTIDE SEQUENCE [LARGE SCALE GENOMIC DNA]</scope>
    <source>
        <strain evidence="6 7">E3012</strain>
    </source>
</reference>
<dbReference type="SMART" id="SM00997">
    <property type="entry name" value="AdoHcyase_NAD"/>
    <property type="match status" value="1"/>
</dbReference>
<dbReference type="Proteomes" id="UP000092683">
    <property type="component" value="Unassembled WGS sequence"/>
</dbReference>
<evidence type="ECO:0000256" key="4">
    <source>
        <dbReference type="ARBA" id="ARBA00023027"/>
    </source>
</evidence>
<organism evidence="6 7">
    <name type="scientific">Mycobacterium malmoense</name>
    <dbReference type="NCBI Taxonomy" id="1780"/>
    <lineage>
        <taxon>Bacteria</taxon>
        <taxon>Bacillati</taxon>
        <taxon>Actinomycetota</taxon>
        <taxon>Actinomycetes</taxon>
        <taxon>Mycobacteriales</taxon>
        <taxon>Mycobacteriaceae</taxon>
        <taxon>Mycobacterium</taxon>
    </lineage>
</organism>
<accession>A0A1B9DCY3</accession>
<comment type="caution">
    <text evidence="6">The sequence shown here is derived from an EMBL/GenBank/DDBJ whole genome shotgun (WGS) entry which is preliminary data.</text>
</comment>
<dbReference type="GO" id="GO:0004013">
    <property type="term" value="F:adenosylhomocysteinase activity"/>
    <property type="evidence" value="ECO:0007669"/>
    <property type="project" value="TreeGrafter"/>
</dbReference>
<dbReference type="PANTHER" id="PTHR23420:SF0">
    <property type="entry name" value="ADENOSYLHOMOCYSTEINASE"/>
    <property type="match status" value="1"/>
</dbReference>
<dbReference type="Gene3D" id="3.40.50.1480">
    <property type="entry name" value="Adenosylhomocysteinase-like"/>
    <property type="match status" value="1"/>
</dbReference>
<dbReference type="EMBL" id="MBEE01000040">
    <property type="protein sequence ID" value="OCB60658.1"/>
    <property type="molecule type" value="Genomic_DNA"/>
</dbReference>
<dbReference type="Pfam" id="PF00670">
    <property type="entry name" value="AdoHcyase_NAD"/>
    <property type="match status" value="1"/>
</dbReference>
<protein>
    <recommendedName>
        <fullName evidence="5">S-adenosyl-L-homocysteine hydrolase NAD binding domain-containing protein</fullName>
    </recommendedName>
</protein>
<comment type="similarity">
    <text evidence="2">Belongs to the adenosylhomocysteinase family.</text>
</comment>
<dbReference type="GO" id="GO:0033353">
    <property type="term" value="P:S-adenosylmethionine cycle"/>
    <property type="evidence" value="ECO:0007669"/>
    <property type="project" value="TreeGrafter"/>
</dbReference>
<keyword evidence="3" id="KW-0554">One-carbon metabolism</keyword>
<feature type="domain" description="S-adenosyl-L-homocysteine hydrolase NAD binding" evidence="5">
    <location>
        <begin position="163"/>
        <end position="328"/>
    </location>
</feature>
<proteinExistence type="inferred from homology"/>
<dbReference type="AlphaFoldDB" id="A0A1B9DCY3"/>
<name>A0A1B9DCY3_MYCMA</name>
<dbReference type="GO" id="GO:0006730">
    <property type="term" value="P:one-carbon metabolic process"/>
    <property type="evidence" value="ECO:0007669"/>
    <property type="project" value="UniProtKB-KW"/>
</dbReference>